<dbReference type="PANTHER" id="PTHR46233">
    <property type="entry name" value="HYDROXYACYLGLUTATHIONE HYDROLASE GLOC"/>
    <property type="match status" value="1"/>
</dbReference>
<protein>
    <submittedName>
        <fullName evidence="6">Glyoxylase-like metal-dependent hydrolase (Beta-lactamase superfamily II)</fullName>
    </submittedName>
</protein>
<accession>A0ABX0SDP9</accession>
<organism evidence="6 7">
    <name type="scientific">Brooklawnia cerclae</name>
    <dbReference type="NCBI Taxonomy" id="349934"/>
    <lineage>
        <taxon>Bacteria</taxon>
        <taxon>Bacillati</taxon>
        <taxon>Actinomycetota</taxon>
        <taxon>Actinomycetes</taxon>
        <taxon>Propionibacteriales</taxon>
        <taxon>Propionibacteriaceae</taxon>
        <taxon>Brooklawnia</taxon>
    </lineage>
</organism>
<proteinExistence type="predicted"/>
<dbReference type="PANTHER" id="PTHR46233:SF3">
    <property type="entry name" value="HYDROXYACYLGLUTATHIONE HYDROLASE GLOC"/>
    <property type="match status" value="1"/>
</dbReference>
<keyword evidence="2" id="KW-0479">Metal-binding</keyword>
<sequence length="245" mass="25565">MFIESFVVGPWQTNTYVIASDEKVSGTSRAGVVIDPGVGSREQTEVLLARHGLWLAAVVCTHGHLDHVADAADLADAHAVPLFCHPADRVMLTDPVAGLGADSLPLIRYVLQGRSTLPEPHDLREISDGQVLELAGLRLRAIHAPGHTPGSVVFLADDAGAPVVFGGDVLFAGTIGRVDLPGGSMPTMMASLGRLVREIPAVARILPGHGPATTMARELASNPYLVQVAPSAGTATAEMPKEATD</sequence>
<dbReference type="InterPro" id="IPR036866">
    <property type="entry name" value="RibonucZ/Hydroxyglut_hydro"/>
</dbReference>
<gene>
    <name evidence="6" type="ORF">FB473_001168</name>
</gene>
<evidence type="ECO:0000256" key="4">
    <source>
        <dbReference type="ARBA" id="ARBA00022833"/>
    </source>
</evidence>
<evidence type="ECO:0000259" key="5">
    <source>
        <dbReference type="SMART" id="SM00849"/>
    </source>
</evidence>
<dbReference type="Gene3D" id="3.60.15.10">
    <property type="entry name" value="Ribonuclease Z/Hydroxyacylglutathione hydrolase-like"/>
    <property type="match status" value="1"/>
</dbReference>
<keyword evidence="4" id="KW-0862">Zinc</keyword>
<dbReference type="Pfam" id="PF00753">
    <property type="entry name" value="Lactamase_B"/>
    <property type="match status" value="1"/>
</dbReference>
<dbReference type="CDD" id="cd06262">
    <property type="entry name" value="metallo-hydrolase-like_MBL-fold"/>
    <property type="match status" value="1"/>
</dbReference>
<evidence type="ECO:0000313" key="6">
    <source>
        <dbReference type="EMBL" id="NIH56523.1"/>
    </source>
</evidence>
<evidence type="ECO:0000313" key="7">
    <source>
        <dbReference type="Proteomes" id="UP000749311"/>
    </source>
</evidence>
<name>A0ABX0SDP9_9ACTN</name>
<dbReference type="Proteomes" id="UP000749311">
    <property type="component" value="Unassembled WGS sequence"/>
</dbReference>
<dbReference type="SUPFAM" id="SSF56281">
    <property type="entry name" value="Metallo-hydrolase/oxidoreductase"/>
    <property type="match status" value="1"/>
</dbReference>
<dbReference type="InterPro" id="IPR001279">
    <property type="entry name" value="Metallo-B-lactamas"/>
</dbReference>
<dbReference type="InterPro" id="IPR051453">
    <property type="entry name" value="MBL_Glyoxalase_II"/>
</dbReference>
<dbReference type="SMART" id="SM00849">
    <property type="entry name" value="Lactamase_B"/>
    <property type="match status" value="1"/>
</dbReference>
<dbReference type="RefSeq" id="WP_167165553.1">
    <property type="nucleotide sequence ID" value="NZ_BAAAOO010000015.1"/>
</dbReference>
<evidence type="ECO:0000256" key="1">
    <source>
        <dbReference type="ARBA" id="ARBA00001947"/>
    </source>
</evidence>
<comment type="caution">
    <text evidence="6">The sequence shown here is derived from an EMBL/GenBank/DDBJ whole genome shotgun (WGS) entry which is preliminary data.</text>
</comment>
<keyword evidence="3" id="KW-0378">Hydrolase</keyword>
<evidence type="ECO:0000256" key="2">
    <source>
        <dbReference type="ARBA" id="ARBA00022723"/>
    </source>
</evidence>
<keyword evidence="7" id="KW-1185">Reference proteome</keyword>
<feature type="domain" description="Metallo-beta-lactamase" evidence="5">
    <location>
        <begin position="12"/>
        <end position="209"/>
    </location>
</feature>
<dbReference type="EMBL" id="JAAMOZ010000001">
    <property type="protein sequence ID" value="NIH56523.1"/>
    <property type="molecule type" value="Genomic_DNA"/>
</dbReference>
<evidence type="ECO:0000256" key="3">
    <source>
        <dbReference type="ARBA" id="ARBA00022801"/>
    </source>
</evidence>
<reference evidence="6 7" key="1">
    <citation type="submission" date="2020-02" db="EMBL/GenBank/DDBJ databases">
        <title>Sequencing the genomes of 1000 actinobacteria strains.</title>
        <authorList>
            <person name="Klenk H.-P."/>
        </authorList>
    </citation>
    <scope>NUCLEOTIDE SEQUENCE [LARGE SCALE GENOMIC DNA]</scope>
    <source>
        <strain evidence="6 7">DSM 19609</strain>
    </source>
</reference>
<comment type="cofactor">
    <cofactor evidence="1">
        <name>Zn(2+)</name>
        <dbReference type="ChEBI" id="CHEBI:29105"/>
    </cofactor>
</comment>